<evidence type="ECO:0000313" key="5">
    <source>
        <dbReference type="EMBL" id="VVC95672.1"/>
    </source>
</evidence>
<proteinExistence type="predicted"/>
<dbReference type="InterPro" id="IPR031311">
    <property type="entry name" value="CHIT_BIND_RR_consensus"/>
</dbReference>
<dbReference type="InterPro" id="IPR000618">
    <property type="entry name" value="Insect_cuticle"/>
</dbReference>
<dbReference type="PRINTS" id="PR00947">
    <property type="entry name" value="CUTICLE"/>
</dbReference>
<feature type="signal peptide" evidence="4">
    <location>
        <begin position="1"/>
        <end position="15"/>
    </location>
</feature>
<dbReference type="PANTHER" id="PTHR10380:SF173">
    <property type="entry name" value="CUTICULAR PROTEIN 47EF, ISOFORM C-RELATED"/>
    <property type="match status" value="1"/>
</dbReference>
<dbReference type="PROSITE" id="PS00233">
    <property type="entry name" value="CHIT_BIND_RR_1"/>
    <property type="match status" value="1"/>
</dbReference>
<dbReference type="AlphaFoldDB" id="A0A5E4QD85"/>
<dbReference type="GO" id="GO:0008010">
    <property type="term" value="F:structural constituent of chitin-based larval cuticle"/>
    <property type="evidence" value="ECO:0007669"/>
    <property type="project" value="TreeGrafter"/>
</dbReference>
<evidence type="ECO:0000256" key="1">
    <source>
        <dbReference type="ARBA" id="ARBA00022460"/>
    </source>
</evidence>
<keyword evidence="6" id="KW-1185">Reference proteome</keyword>
<dbReference type="PANTHER" id="PTHR10380">
    <property type="entry name" value="CUTICLE PROTEIN"/>
    <property type="match status" value="1"/>
</dbReference>
<organism evidence="5 6">
    <name type="scientific">Leptidea sinapis</name>
    <dbReference type="NCBI Taxonomy" id="189913"/>
    <lineage>
        <taxon>Eukaryota</taxon>
        <taxon>Metazoa</taxon>
        <taxon>Ecdysozoa</taxon>
        <taxon>Arthropoda</taxon>
        <taxon>Hexapoda</taxon>
        <taxon>Insecta</taxon>
        <taxon>Pterygota</taxon>
        <taxon>Neoptera</taxon>
        <taxon>Endopterygota</taxon>
        <taxon>Lepidoptera</taxon>
        <taxon>Glossata</taxon>
        <taxon>Ditrysia</taxon>
        <taxon>Papilionoidea</taxon>
        <taxon>Pieridae</taxon>
        <taxon>Dismorphiinae</taxon>
        <taxon>Leptidea</taxon>
    </lineage>
</organism>
<name>A0A5E4QD85_9NEOP</name>
<evidence type="ECO:0000256" key="4">
    <source>
        <dbReference type="SAM" id="SignalP"/>
    </source>
</evidence>
<keyword evidence="1 3" id="KW-0193">Cuticle</keyword>
<evidence type="ECO:0000256" key="3">
    <source>
        <dbReference type="PROSITE-ProRule" id="PRU00497"/>
    </source>
</evidence>
<dbReference type="PROSITE" id="PS51155">
    <property type="entry name" value="CHIT_BIND_RR_2"/>
    <property type="match status" value="1"/>
</dbReference>
<reference evidence="5 6" key="1">
    <citation type="submission" date="2017-07" db="EMBL/GenBank/DDBJ databases">
        <authorList>
            <person name="Talla V."/>
            <person name="Backstrom N."/>
        </authorList>
    </citation>
    <scope>NUCLEOTIDE SEQUENCE [LARGE SCALE GENOMIC DNA]</scope>
</reference>
<dbReference type="EMBL" id="FZQP02002404">
    <property type="protein sequence ID" value="VVC95672.1"/>
    <property type="molecule type" value="Genomic_DNA"/>
</dbReference>
<evidence type="ECO:0000256" key="2">
    <source>
        <dbReference type="ARBA" id="ARBA00022729"/>
    </source>
</evidence>
<sequence>MKFLIVLAVVACASADVSHIVPSADYQVPIVRSTYEQSPEGNFQYAYETGNGIISQADGVVKNPNSESASLEVKGSVRYTSPDGTPVELTYLADETGFHPSGSHVPQIPELILRAQQYIASQPAYVDKVASKN</sequence>
<keyword evidence="2 4" id="KW-0732">Signal</keyword>
<dbReference type="Proteomes" id="UP000324832">
    <property type="component" value="Unassembled WGS sequence"/>
</dbReference>
<protein>
    <submittedName>
        <fullName evidence="5">Uncharacterized protein</fullName>
    </submittedName>
</protein>
<evidence type="ECO:0000313" key="6">
    <source>
        <dbReference type="Proteomes" id="UP000324832"/>
    </source>
</evidence>
<dbReference type="Pfam" id="PF00379">
    <property type="entry name" value="Chitin_bind_4"/>
    <property type="match status" value="1"/>
</dbReference>
<accession>A0A5E4QD85</accession>
<gene>
    <name evidence="5" type="ORF">LSINAPIS_LOCUS7335</name>
</gene>
<feature type="chain" id="PRO_5022757720" evidence="4">
    <location>
        <begin position="16"/>
        <end position="133"/>
    </location>
</feature>
<dbReference type="GO" id="GO:0062129">
    <property type="term" value="C:chitin-based extracellular matrix"/>
    <property type="evidence" value="ECO:0007669"/>
    <property type="project" value="TreeGrafter"/>
</dbReference>
<dbReference type="InterPro" id="IPR050468">
    <property type="entry name" value="Cuticle_Struct_Prot"/>
</dbReference>
<dbReference type="OrthoDB" id="7998177at2759"/>